<comment type="subcellular location">
    <subcellularLocation>
        <location evidence="1">Cell membrane</location>
        <topology evidence="1">Multi-pass membrane protein</topology>
    </subcellularLocation>
</comment>
<dbReference type="Pfam" id="PF00953">
    <property type="entry name" value="Glycos_transf_4"/>
    <property type="match status" value="1"/>
</dbReference>
<dbReference type="EMBL" id="JAMBEP010000001">
    <property type="protein sequence ID" value="MCL1634897.1"/>
    <property type="molecule type" value="Genomic_DNA"/>
</dbReference>
<evidence type="ECO:0000259" key="10">
    <source>
        <dbReference type="Pfam" id="PF02350"/>
    </source>
</evidence>
<dbReference type="PANTHER" id="PTHR22926:SF3">
    <property type="entry name" value="UNDECAPRENYL-PHOSPHATE ALPHA-N-ACETYLGLUCOSAMINYL 1-PHOSPHATE TRANSFERASE"/>
    <property type="match status" value="1"/>
</dbReference>
<feature type="transmembrane region" description="Helical" evidence="9">
    <location>
        <begin position="6"/>
        <end position="27"/>
    </location>
</feature>
<feature type="transmembrane region" description="Helical" evidence="9">
    <location>
        <begin position="293"/>
        <end position="312"/>
    </location>
</feature>
<protein>
    <submittedName>
        <fullName evidence="11">UDP-N-acetylglucosamine 2-epimerase</fullName>
    </submittedName>
</protein>
<proteinExistence type="inferred from homology"/>
<evidence type="ECO:0000256" key="4">
    <source>
        <dbReference type="ARBA" id="ARBA00022692"/>
    </source>
</evidence>
<feature type="transmembrane region" description="Helical" evidence="9">
    <location>
        <begin position="318"/>
        <end position="340"/>
    </location>
</feature>
<keyword evidence="3" id="KW-0808">Transferase</keyword>
<keyword evidence="4 9" id="KW-0812">Transmembrane</keyword>
<dbReference type="Gene3D" id="3.40.50.2000">
    <property type="entry name" value="Glycogen Phosphorylase B"/>
    <property type="match status" value="1"/>
</dbReference>
<feature type="transmembrane region" description="Helical" evidence="9">
    <location>
        <begin position="101"/>
        <end position="119"/>
    </location>
</feature>
<feature type="domain" description="UDP-N-acetylglucosamine 2-epimerase" evidence="10">
    <location>
        <begin position="471"/>
        <end position="575"/>
    </location>
</feature>
<dbReference type="Proteomes" id="UP001431217">
    <property type="component" value="Unassembled WGS sequence"/>
</dbReference>
<evidence type="ECO:0000313" key="11">
    <source>
        <dbReference type="EMBL" id="MCL1634897.1"/>
    </source>
</evidence>
<feature type="region of interest" description="Disordered" evidence="8">
    <location>
        <begin position="590"/>
        <end position="614"/>
    </location>
</feature>
<sequence>MDDPKLVAASAIALAVTLFAIFSIRPVARRFGLVDKPGGRKLHRGRIPLIGGLCIFAGMLVGLSYLGYLDRFVMSLMAGGVLIVLIGLVDDFGDLSVRSRLFAEAGVVALVIAASGFHVDDLGLKLGEHSLALGALGVPFTIVAVIGLINAFNMLDGIDGLAASMAMVSIAAILFFDQTSWSVPSVLLLLQVLFAALIPYLFVNLGWPDGRKIFMGDAGSMLIGFLLAWSLVFLSHRNVARLAPVDVLWCVALPIMDTFAVMYRRLRLGRSPFKPDRQHLHHLLLDAGYSPRLALAAIVSAGVLLATFGYVLRGLPHLVSAAAFAATLVAYVLWLPQMFVRLIAPFRLRPATAERAAAIVAGEGALAQAWEPSLASGERGNGGAVDAPAAAEADSSQSPLKALWVLADQADADKIAPIAQRLSQDERFGPTVCVAASSGQDPDAAVQVLDMPLGRMPDPVEPARDPIEIGSAAFSGMERVLREVQPDMVLVPGAAAASFATTLVAYYHQIPVVCIDTETADDTDAPGVPDEASRKVIRTLASLHVTGNASAGRHLIEDGVPVERVLVADSDQSDACGRIVEALAGLRAAPDDQTPPVRYAGSPPTAAMQGAQAL</sequence>
<dbReference type="InterPro" id="IPR003331">
    <property type="entry name" value="UDP_GlcNAc_Epimerase_2_dom"/>
</dbReference>
<keyword evidence="7" id="KW-0413">Isomerase</keyword>
<feature type="transmembrane region" description="Helical" evidence="9">
    <location>
        <begin position="214"/>
        <end position="236"/>
    </location>
</feature>
<evidence type="ECO:0000256" key="2">
    <source>
        <dbReference type="ARBA" id="ARBA00022475"/>
    </source>
</evidence>
<dbReference type="SUPFAM" id="SSF53756">
    <property type="entry name" value="UDP-Glycosyltransferase/glycogen phosphorylase"/>
    <property type="match status" value="1"/>
</dbReference>
<keyword evidence="5 9" id="KW-1133">Transmembrane helix</keyword>
<feature type="transmembrane region" description="Helical" evidence="9">
    <location>
        <begin position="182"/>
        <end position="202"/>
    </location>
</feature>
<evidence type="ECO:0000313" key="12">
    <source>
        <dbReference type="Proteomes" id="UP001431217"/>
    </source>
</evidence>
<dbReference type="PANTHER" id="PTHR22926">
    <property type="entry name" value="PHOSPHO-N-ACETYLMURAMOYL-PENTAPEPTIDE-TRANSFERASE"/>
    <property type="match status" value="1"/>
</dbReference>
<dbReference type="Pfam" id="PF02350">
    <property type="entry name" value="Epimerase_2"/>
    <property type="match status" value="1"/>
</dbReference>
<comment type="caution">
    <text evidence="11">The sequence shown here is derived from an EMBL/GenBank/DDBJ whole genome shotgun (WGS) entry which is preliminary data.</text>
</comment>
<feature type="transmembrane region" description="Helical" evidence="9">
    <location>
        <begin position="242"/>
        <end position="263"/>
    </location>
</feature>
<feature type="transmembrane region" description="Helical" evidence="9">
    <location>
        <begin position="47"/>
        <end position="66"/>
    </location>
</feature>
<feature type="transmembrane region" description="Helical" evidence="9">
    <location>
        <begin position="72"/>
        <end position="89"/>
    </location>
</feature>
<evidence type="ECO:0000256" key="3">
    <source>
        <dbReference type="ARBA" id="ARBA00022679"/>
    </source>
</evidence>
<evidence type="ECO:0000256" key="6">
    <source>
        <dbReference type="ARBA" id="ARBA00023136"/>
    </source>
</evidence>
<evidence type="ECO:0000256" key="5">
    <source>
        <dbReference type="ARBA" id="ARBA00022989"/>
    </source>
</evidence>
<feature type="transmembrane region" description="Helical" evidence="9">
    <location>
        <begin position="131"/>
        <end position="151"/>
    </location>
</feature>
<evidence type="ECO:0000256" key="7">
    <source>
        <dbReference type="RuleBase" id="RU003513"/>
    </source>
</evidence>
<keyword evidence="6 9" id="KW-0472">Membrane</keyword>
<evidence type="ECO:0000256" key="8">
    <source>
        <dbReference type="SAM" id="MobiDB-lite"/>
    </source>
</evidence>
<keyword evidence="12" id="KW-1185">Reference proteome</keyword>
<organism evidence="11 12">
    <name type="scientific">Luteimonas galliterrae</name>
    <dbReference type="NCBI Taxonomy" id="2940486"/>
    <lineage>
        <taxon>Bacteria</taxon>
        <taxon>Pseudomonadati</taxon>
        <taxon>Pseudomonadota</taxon>
        <taxon>Gammaproteobacteria</taxon>
        <taxon>Lysobacterales</taxon>
        <taxon>Lysobacteraceae</taxon>
        <taxon>Luteimonas</taxon>
    </lineage>
</organism>
<accession>A0ABT0MJ51</accession>
<reference evidence="11 12" key="1">
    <citation type="submission" date="2022-05" db="EMBL/GenBank/DDBJ databases">
        <title>Luteimonas sp. SX5, whole genome shotgun sequencing project.</title>
        <authorList>
            <person name="Zhao G."/>
            <person name="Shen L."/>
        </authorList>
    </citation>
    <scope>NUCLEOTIDE SEQUENCE [LARGE SCALE GENOMIC DNA]</scope>
    <source>
        <strain evidence="11 12">SX5</strain>
    </source>
</reference>
<name>A0ABT0MJ51_9GAMM</name>
<evidence type="ECO:0000256" key="9">
    <source>
        <dbReference type="SAM" id="Phobius"/>
    </source>
</evidence>
<dbReference type="CDD" id="cd06853">
    <property type="entry name" value="GT_WecA_like"/>
    <property type="match status" value="1"/>
</dbReference>
<dbReference type="RefSeq" id="WP_249473720.1">
    <property type="nucleotide sequence ID" value="NZ_JAMBEP010000001.1"/>
</dbReference>
<keyword evidence="2" id="KW-1003">Cell membrane</keyword>
<evidence type="ECO:0000256" key="1">
    <source>
        <dbReference type="ARBA" id="ARBA00004651"/>
    </source>
</evidence>
<dbReference type="InterPro" id="IPR000715">
    <property type="entry name" value="Glycosyl_transferase_4"/>
</dbReference>
<gene>
    <name evidence="11" type="ORF">M2650_09670</name>
</gene>
<comment type="similarity">
    <text evidence="7">Belongs to the UDP-N-acetylglucosamine 2-epimerase family.</text>
</comment>